<evidence type="ECO:0000313" key="2">
    <source>
        <dbReference type="EMBL" id="TWH63850.1"/>
    </source>
</evidence>
<dbReference type="Proteomes" id="UP000319627">
    <property type="component" value="Unassembled WGS sequence"/>
</dbReference>
<evidence type="ECO:0000313" key="3">
    <source>
        <dbReference type="Proteomes" id="UP000319627"/>
    </source>
</evidence>
<name>A0A562HYK5_9GAMM</name>
<feature type="compositionally biased region" description="Polar residues" evidence="1">
    <location>
        <begin position="82"/>
        <end position="97"/>
    </location>
</feature>
<dbReference type="OrthoDB" id="6959443at2"/>
<organism evidence="2 3">
    <name type="scientific">Azomonas agilis</name>
    <dbReference type="NCBI Taxonomy" id="116849"/>
    <lineage>
        <taxon>Bacteria</taxon>
        <taxon>Pseudomonadati</taxon>
        <taxon>Pseudomonadota</taxon>
        <taxon>Gammaproteobacteria</taxon>
        <taxon>Pseudomonadales</taxon>
        <taxon>Pseudomonadaceae</taxon>
        <taxon>Azomonas</taxon>
    </lineage>
</organism>
<feature type="compositionally biased region" description="Basic residues" evidence="1">
    <location>
        <begin position="67"/>
        <end position="76"/>
    </location>
</feature>
<comment type="caution">
    <text evidence="2">The sequence shown here is derived from an EMBL/GenBank/DDBJ whole genome shotgun (WGS) entry which is preliminary data.</text>
</comment>
<reference evidence="2 3" key="1">
    <citation type="submission" date="2019-07" db="EMBL/GenBank/DDBJ databases">
        <title>Genomic Encyclopedia of Type Strains, Phase I: the one thousand microbial genomes (KMG-I) project.</title>
        <authorList>
            <person name="Kyrpides N."/>
        </authorList>
    </citation>
    <scope>NUCLEOTIDE SEQUENCE [LARGE SCALE GENOMIC DNA]</scope>
    <source>
        <strain evidence="2 3">DSM 375</strain>
    </source>
</reference>
<gene>
    <name evidence="2" type="ORF">LX59_03014</name>
</gene>
<sequence>MPEKDSSEVIYISGMASLLGKTEASIRDGMRRSAEWLPKGFKIAGRHAWLRSDVLKFLRELRDGGHQKQKPGRKRQPAPTLRTINQPSLSASSVGLR</sequence>
<evidence type="ECO:0000256" key="1">
    <source>
        <dbReference type="SAM" id="MobiDB-lite"/>
    </source>
</evidence>
<dbReference type="AlphaFoldDB" id="A0A562HYK5"/>
<feature type="region of interest" description="Disordered" evidence="1">
    <location>
        <begin position="62"/>
        <end position="97"/>
    </location>
</feature>
<proteinExistence type="predicted"/>
<dbReference type="EMBL" id="VLKG01000017">
    <property type="protein sequence ID" value="TWH63850.1"/>
    <property type="molecule type" value="Genomic_DNA"/>
</dbReference>
<protein>
    <submittedName>
        <fullName evidence="2">Uncharacterized protein</fullName>
    </submittedName>
</protein>
<keyword evidence="3" id="KW-1185">Reference proteome</keyword>
<accession>A0A562HYK5</accession>